<keyword evidence="2" id="KW-1185">Reference proteome</keyword>
<dbReference type="EMBL" id="KN846987">
    <property type="protein sequence ID" value="KIW93079.1"/>
    <property type="molecule type" value="Genomic_DNA"/>
</dbReference>
<reference evidence="1" key="1">
    <citation type="submission" date="2015-01" db="EMBL/GenBank/DDBJ databases">
        <title>The Genome Sequence of Cladophialophora bantiana CBS 173.52.</title>
        <authorList>
            <consortium name="The Broad Institute Genomics Platform"/>
            <person name="Cuomo C."/>
            <person name="de Hoog S."/>
            <person name="Gorbushina A."/>
            <person name="Stielow B."/>
            <person name="Teixiera M."/>
            <person name="Abouelleil A."/>
            <person name="Chapman S.B."/>
            <person name="Priest M."/>
            <person name="Young S.K."/>
            <person name="Wortman J."/>
            <person name="Nusbaum C."/>
            <person name="Birren B."/>
        </authorList>
    </citation>
    <scope>NUCLEOTIDE SEQUENCE [LARGE SCALE GENOMIC DNA]</scope>
    <source>
        <strain evidence="1">CBS 173.52</strain>
    </source>
</reference>
<gene>
    <name evidence="1" type="ORF">Z519_05684</name>
</gene>
<dbReference type="GO" id="GO:0001228">
    <property type="term" value="F:DNA-binding transcription activator activity, RNA polymerase II-specific"/>
    <property type="evidence" value="ECO:0007669"/>
    <property type="project" value="TreeGrafter"/>
</dbReference>
<dbReference type="GeneID" id="27698612"/>
<name>A0A0D2I8E3_CLAB1</name>
<evidence type="ECO:0008006" key="3">
    <source>
        <dbReference type="Google" id="ProtNLM"/>
    </source>
</evidence>
<dbReference type="VEuPathDB" id="FungiDB:Z519_05684"/>
<dbReference type="Proteomes" id="UP000053789">
    <property type="component" value="Unassembled WGS sequence"/>
</dbReference>
<dbReference type="HOGENOM" id="CLU_024934_0_4_1"/>
<dbReference type="PANTHER" id="PTHR47784:SF5">
    <property type="entry name" value="STEROL UPTAKE CONTROL PROTEIN 2"/>
    <property type="match status" value="1"/>
</dbReference>
<evidence type="ECO:0000313" key="2">
    <source>
        <dbReference type="Proteomes" id="UP000053789"/>
    </source>
</evidence>
<sequence length="294" mass="33426">MSQHVEPVLLLSNFVSTTSTTLAWFSETRWTWEIEVPLHAENNAFLRHALLATSALHICFLQPPNRSEYHLAAWRNHREATVQFRSNVAEITKDNCVAVLAFSLLISVFQLGAARASGDRTLEEAFGQLVHALSALRGAWSLIGQLHPYLAQSRVSNLFLQRRHFQPAPLYSSHQQALERLESLNSRSNAPLETRIARAEAIRFLHSWFAITSGSPSTWLHLVYWPSSIPVEYMSLLKQRDPVSLVIFCHWSAGIGCRSQKWFLAGWAQQTIDLVARLLGPEWHPALEWPMKET</sequence>
<accession>A0A0D2I8E3</accession>
<evidence type="ECO:0000313" key="1">
    <source>
        <dbReference type="EMBL" id="KIW93079.1"/>
    </source>
</evidence>
<proteinExistence type="predicted"/>
<organism evidence="1 2">
    <name type="scientific">Cladophialophora bantiana (strain ATCC 10958 / CBS 173.52 / CDC B-1940 / NIH 8579)</name>
    <name type="common">Xylohypha bantiana</name>
    <dbReference type="NCBI Taxonomy" id="1442370"/>
    <lineage>
        <taxon>Eukaryota</taxon>
        <taxon>Fungi</taxon>
        <taxon>Dikarya</taxon>
        <taxon>Ascomycota</taxon>
        <taxon>Pezizomycotina</taxon>
        <taxon>Eurotiomycetes</taxon>
        <taxon>Chaetothyriomycetidae</taxon>
        <taxon>Chaetothyriales</taxon>
        <taxon>Herpotrichiellaceae</taxon>
        <taxon>Cladophialophora</taxon>
    </lineage>
</organism>
<dbReference type="RefSeq" id="XP_016619748.1">
    <property type="nucleotide sequence ID" value="XM_016763424.1"/>
</dbReference>
<dbReference type="OrthoDB" id="4937900at2759"/>
<dbReference type="AlphaFoldDB" id="A0A0D2I8E3"/>
<protein>
    <recommendedName>
        <fullName evidence="3">Transcription factor domain-containing protein</fullName>
    </recommendedName>
</protein>
<dbReference type="PANTHER" id="PTHR47784">
    <property type="entry name" value="STEROL UPTAKE CONTROL PROTEIN 2"/>
    <property type="match status" value="1"/>
</dbReference>
<dbReference type="InterPro" id="IPR053157">
    <property type="entry name" value="Sterol_Uptake_Regulator"/>
</dbReference>